<keyword evidence="2" id="KW-1185">Reference proteome</keyword>
<gene>
    <name evidence="1" type="ORF">TCM_031836</name>
</gene>
<accession>A0A061F8D0</accession>
<dbReference type="eggNOG" id="KOG0017">
    <property type="taxonomic scope" value="Eukaryota"/>
</dbReference>
<proteinExistence type="predicted"/>
<organism evidence="1 2">
    <name type="scientific">Theobroma cacao</name>
    <name type="common">Cacao</name>
    <name type="synonym">Cocoa</name>
    <dbReference type="NCBI Taxonomy" id="3641"/>
    <lineage>
        <taxon>Eukaryota</taxon>
        <taxon>Viridiplantae</taxon>
        <taxon>Streptophyta</taxon>
        <taxon>Embryophyta</taxon>
        <taxon>Tracheophyta</taxon>
        <taxon>Spermatophyta</taxon>
        <taxon>Magnoliopsida</taxon>
        <taxon>eudicotyledons</taxon>
        <taxon>Gunneridae</taxon>
        <taxon>Pentapetalae</taxon>
        <taxon>rosids</taxon>
        <taxon>malvids</taxon>
        <taxon>Malvales</taxon>
        <taxon>Malvaceae</taxon>
        <taxon>Byttnerioideae</taxon>
        <taxon>Theobroma</taxon>
    </lineage>
</organism>
<name>A0A061F8D0_THECC</name>
<dbReference type="InParanoid" id="A0A061F8D0"/>
<reference evidence="1 2" key="1">
    <citation type="journal article" date="2013" name="Genome Biol.">
        <title>The genome sequence of the most widely cultivated cacao type and its use to identify candidate genes regulating pod color.</title>
        <authorList>
            <person name="Motamayor J.C."/>
            <person name="Mockaitis K."/>
            <person name="Schmutz J."/>
            <person name="Haiminen N."/>
            <person name="Iii D.L."/>
            <person name="Cornejo O."/>
            <person name="Findley S.D."/>
            <person name="Zheng P."/>
            <person name="Utro F."/>
            <person name="Royaert S."/>
            <person name="Saski C."/>
            <person name="Jenkins J."/>
            <person name="Podicheti R."/>
            <person name="Zhao M."/>
            <person name="Scheffler B.E."/>
            <person name="Stack J.C."/>
            <person name="Feltus F.A."/>
            <person name="Mustiga G.M."/>
            <person name="Amores F."/>
            <person name="Phillips W."/>
            <person name="Marelli J.P."/>
            <person name="May G.D."/>
            <person name="Shapiro H."/>
            <person name="Ma J."/>
            <person name="Bustamante C.D."/>
            <person name="Schnell R.J."/>
            <person name="Main D."/>
            <person name="Gilbert D."/>
            <person name="Parida L."/>
            <person name="Kuhn D.N."/>
        </authorList>
    </citation>
    <scope>NUCLEOTIDE SEQUENCE [LARGE SCALE GENOMIC DNA]</scope>
    <source>
        <strain evidence="2">cv. Matina 1-6</strain>
    </source>
</reference>
<dbReference type="OMA" id="CVAIESR"/>
<protein>
    <submittedName>
        <fullName evidence="1">Uncharacterized protein</fullName>
    </submittedName>
</protein>
<dbReference type="EMBL" id="CM001885">
    <property type="protein sequence ID" value="EOY13296.1"/>
    <property type="molecule type" value="Genomic_DNA"/>
</dbReference>
<dbReference type="PANTHER" id="PTHR35317:SF31">
    <property type="entry name" value="DUF4219 DOMAIN-CONTAINING PROTEIN"/>
    <property type="match status" value="1"/>
</dbReference>
<dbReference type="Pfam" id="PF14223">
    <property type="entry name" value="Retrotran_gag_2"/>
    <property type="match status" value="1"/>
</dbReference>
<evidence type="ECO:0000313" key="1">
    <source>
        <dbReference type="EMBL" id="EOY13296.1"/>
    </source>
</evidence>
<dbReference type="Proteomes" id="UP000026915">
    <property type="component" value="Chromosome 7"/>
</dbReference>
<dbReference type="AlphaFoldDB" id="A0A061F8D0"/>
<dbReference type="Gramene" id="EOY13296">
    <property type="protein sequence ID" value="EOY13296"/>
    <property type="gene ID" value="TCM_031836"/>
</dbReference>
<dbReference type="PANTHER" id="PTHR35317">
    <property type="entry name" value="OS04G0629600 PROTEIN"/>
    <property type="match status" value="1"/>
</dbReference>
<evidence type="ECO:0000313" key="2">
    <source>
        <dbReference type="Proteomes" id="UP000026915"/>
    </source>
</evidence>
<dbReference type="HOGENOM" id="CLU_021137_2_1_1"/>
<sequence>MASTSFNVVAPPVFNGDNYPIWAVKMKAYLHAFDLWEVVEVGGDLPVQRHANPTMAQLKQHSEEVAKRYKALSCIHSAVSDSIFTRIMACENPKDAWDKLQEEFHGSDRTRQMQVLNLLREFEVLKMKDSETIKEYSDKVMKVVNQLRLLGEDLSEKRIVNKVLVSLPDKFEAKISSLKESKDISRLTVTELVNALQAQEQR</sequence>